<accession>A0ABM6NN71</accession>
<dbReference type="EMBL" id="CP011925">
    <property type="protein sequence ID" value="ATD10063.1"/>
    <property type="molecule type" value="Genomic_DNA"/>
</dbReference>
<reference evidence="1 2" key="1">
    <citation type="submission" date="2015-06" db="EMBL/GenBank/DDBJ databases">
        <authorList>
            <person name="Xie B.-B."/>
            <person name="Rong J.-C."/>
            <person name="Qin Q.-L."/>
            <person name="Zhang Y.-Z."/>
        </authorList>
    </citation>
    <scope>NUCLEOTIDE SEQUENCE [LARGE SCALE GENOMIC DNA]</scope>
    <source>
        <strain evidence="1 2">JCM 20779</strain>
    </source>
</reference>
<name>A0ABM6NN71_PSEO7</name>
<gene>
    <name evidence="1" type="ORF">PPIS_b1026</name>
</gene>
<protein>
    <submittedName>
        <fullName evidence="1">Uncharacterized protein</fullName>
    </submittedName>
</protein>
<sequence>MPEECSQQIWHCLAEVALTSADACLCSKLTQLQGSEERQKTHLTR</sequence>
<organism evidence="1 2">
    <name type="scientific">Pseudoalteromonas piscicida</name>
    <dbReference type="NCBI Taxonomy" id="43662"/>
    <lineage>
        <taxon>Bacteria</taxon>
        <taxon>Pseudomonadati</taxon>
        <taxon>Pseudomonadota</taxon>
        <taxon>Gammaproteobacteria</taxon>
        <taxon>Alteromonadales</taxon>
        <taxon>Pseudoalteromonadaceae</taxon>
        <taxon>Pseudoalteromonas</taxon>
    </lineage>
</organism>
<keyword evidence="2" id="KW-1185">Reference proteome</keyword>
<dbReference type="Proteomes" id="UP000016521">
    <property type="component" value="Chromosome II"/>
</dbReference>
<proteinExistence type="predicted"/>
<evidence type="ECO:0000313" key="2">
    <source>
        <dbReference type="Proteomes" id="UP000016521"/>
    </source>
</evidence>
<evidence type="ECO:0000313" key="1">
    <source>
        <dbReference type="EMBL" id="ATD10063.1"/>
    </source>
</evidence>